<evidence type="ECO:0000259" key="2">
    <source>
        <dbReference type="Pfam" id="PF07287"/>
    </source>
</evidence>
<feature type="domain" description="DUF4387" evidence="3">
    <location>
        <begin position="548"/>
        <end position="648"/>
    </location>
</feature>
<organism evidence="4 5">
    <name type="scientific">Phialophora macrospora</name>
    <dbReference type="NCBI Taxonomy" id="1851006"/>
    <lineage>
        <taxon>Eukaryota</taxon>
        <taxon>Fungi</taxon>
        <taxon>Dikarya</taxon>
        <taxon>Ascomycota</taxon>
        <taxon>Pezizomycotina</taxon>
        <taxon>Eurotiomycetes</taxon>
        <taxon>Chaetothyriomycetidae</taxon>
        <taxon>Chaetothyriales</taxon>
        <taxon>Herpotrichiellaceae</taxon>
        <taxon>Phialophora</taxon>
    </lineage>
</organism>
<protein>
    <submittedName>
        <fullName evidence="4">Uncharacterized protein</fullName>
    </submittedName>
</protein>
<name>A0A0D2G943_9EURO</name>
<dbReference type="InterPro" id="IPR025496">
    <property type="entry name" value="DUF4387"/>
</dbReference>
<gene>
    <name evidence="4" type="ORF">PV04_04367</name>
</gene>
<evidence type="ECO:0000259" key="3">
    <source>
        <dbReference type="Pfam" id="PF14330"/>
    </source>
</evidence>
<dbReference type="STRING" id="5601.A0A0D2G943"/>
<reference evidence="4 5" key="1">
    <citation type="submission" date="2015-01" db="EMBL/GenBank/DDBJ databases">
        <title>The Genome Sequence of Capronia semiimmersa CBS27337.</title>
        <authorList>
            <consortium name="The Broad Institute Genomics Platform"/>
            <person name="Cuomo C."/>
            <person name="de Hoog S."/>
            <person name="Gorbushina A."/>
            <person name="Stielow B."/>
            <person name="Teixiera M."/>
            <person name="Abouelleil A."/>
            <person name="Chapman S.B."/>
            <person name="Priest M."/>
            <person name="Young S.K."/>
            <person name="Wortman J."/>
            <person name="Nusbaum C."/>
            <person name="Birren B."/>
        </authorList>
    </citation>
    <scope>NUCLEOTIDE SEQUENCE [LARGE SCALE GENOMIC DNA]</scope>
    <source>
        <strain evidence="4 5">CBS 27337</strain>
    </source>
</reference>
<sequence length="664" mass="72818">MGSYSEETPQRLCNIVTPIGMLGYGLDQDQLDRGVEYCVATGAPTAIILDSGSTDGGPNNLALGTMTTSRQNYKRDLRKILSSSHRFQVPVLISSAGGDGSNEHVEVMANICQEIATEPENVSYNLKAITIFAEISKGLVSERLAGGDITSCGSGVPSMSQTDINDCPRILAQMGPEPFLQAMEDRPDFNLVIGGRAYDPAPYVAFATFCFRRIFGISQEACTSEILGSFMHMGKIMECGGLCARPKSAGAMATLYQDGTYDIRPLNPQSKCTTLSVAAHTLYEKSRPDLLYGPGGYLDVTKSRYEQLADGRTVRVRGDLFRTSEMQGLPYQVKLEGARVLGYRSMYFGSLRDPILISQLDDFLVRVKAYVSQQHDGVQENWQLKFHTYDGRNKDAPSKTDVIPGEVFLIGEVLAETQSLATALADTARIATVHGPYPGQKATSGNFAFGICGTKTVELGPCAEFNIYHLMNLKPGEELAFKEGSGNGLFRWQFQKIGHGDRQETKEHMSAVGARPGQQLNGAKPKTSGQERQRVTSHRLIPSGILTLGDVASVIRSKNAGPFEITFDVMFESQELYTAVKDCGVLNQTLIEKLYNLSPEEVVWCGWFDQARAFKATLRRRKSQPTASGGFGETDVHGSQQYILLFQITFPEDVSEKLRVLLEV</sequence>
<feature type="region of interest" description="Disordered" evidence="1">
    <location>
        <begin position="503"/>
        <end position="535"/>
    </location>
</feature>
<feature type="domain" description="Acyclic terpene utilisation N-terminal" evidence="2">
    <location>
        <begin position="165"/>
        <end position="426"/>
    </location>
</feature>
<dbReference type="Pfam" id="PF14330">
    <property type="entry name" value="DUF4387"/>
    <property type="match status" value="1"/>
</dbReference>
<proteinExistence type="predicted"/>
<dbReference type="AlphaFoldDB" id="A0A0D2G943"/>
<keyword evidence="5" id="KW-1185">Reference proteome</keyword>
<dbReference type="HOGENOM" id="CLU_028036_1_0_1"/>
<evidence type="ECO:0000256" key="1">
    <source>
        <dbReference type="SAM" id="MobiDB-lite"/>
    </source>
</evidence>
<dbReference type="InterPro" id="IPR010839">
    <property type="entry name" value="AtuA_N"/>
</dbReference>
<evidence type="ECO:0000313" key="4">
    <source>
        <dbReference type="EMBL" id="KIW68419.1"/>
    </source>
</evidence>
<accession>A0A0D2G943</accession>
<evidence type="ECO:0000313" key="5">
    <source>
        <dbReference type="Proteomes" id="UP000054266"/>
    </source>
</evidence>
<dbReference type="EMBL" id="KN846958">
    <property type="protein sequence ID" value="KIW68419.1"/>
    <property type="molecule type" value="Genomic_DNA"/>
</dbReference>
<dbReference type="Proteomes" id="UP000054266">
    <property type="component" value="Unassembled WGS sequence"/>
</dbReference>
<dbReference type="Pfam" id="PF07287">
    <property type="entry name" value="AtuA"/>
    <property type="match status" value="1"/>
</dbReference>